<keyword evidence="4" id="KW-0879">Wnt signaling pathway</keyword>
<evidence type="ECO:0000259" key="11">
    <source>
        <dbReference type="Pfam" id="PF06664"/>
    </source>
</evidence>
<comment type="subcellular location">
    <subcellularLocation>
        <location evidence="1">Golgi apparatus membrane</location>
        <topology evidence="1">Multi-pass membrane protein</topology>
    </subcellularLocation>
</comment>
<evidence type="ECO:0000256" key="9">
    <source>
        <dbReference type="SAM" id="MobiDB-lite"/>
    </source>
</evidence>
<dbReference type="RefSeq" id="XP_002735732.1">
    <property type="nucleotide sequence ID" value="XM_002735686.2"/>
</dbReference>
<feature type="domain" description="Wntless GOLD" evidence="12">
    <location>
        <begin position="49"/>
        <end position="228"/>
    </location>
</feature>
<dbReference type="InterPro" id="IPR047843">
    <property type="entry name" value="WLS-like_TM"/>
</dbReference>
<evidence type="ECO:0000256" key="1">
    <source>
        <dbReference type="ARBA" id="ARBA00004653"/>
    </source>
</evidence>
<gene>
    <name evidence="14" type="primary">LOC100368939</name>
</gene>
<keyword evidence="7" id="KW-0333">Golgi apparatus</keyword>
<evidence type="ECO:0000256" key="5">
    <source>
        <dbReference type="ARBA" id="ARBA00022692"/>
    </source>
</evidence>
<reference evidence="14" key="1">
    <citation type="submission" date="2025-08" db="UniProtKB">
        <authorList>
            <consortium name="RefSeq"/>
        </authorList>
    </citation>
    <scope>IDENTIFICATION</scope>
    <source>
        <tissue evidence="14">Testes</tissue>
    </source>
</reference>
<dbReference type="PANTHER" id="PTHR13449:SF2">
    <property type="entry name" value="PROTEIN WNTLESS HOMOLOG"/>
    <property type="match status" value="1"/>
</dbReference>
<dbReference type="PANTHER" id="PTHR13449">
    <property type="entry name" value="INTEGRAL MEMBRANE PROTEIN GPR177"/>
    <property type="match status" value="1"/>
</dbReference>
<evidence type="ECO:0000256" key="6">
    <source>
        <dbReference type="ARBA" id="ARBA00022989"/>
    </source>
</evidence>
<name>A0ABM0GRI9_SACKO</name>
<dbReference type="Proteomes" id="UP000694865">
    <property type="component" value="Unplaced"/>
</dbReference>
<evidence type="ECO:0000256" key="3">
    <source>
        <dbReference type="ARBA" id="ARBA00022473"/>
    </source>
</evidence>
<keyword evidence="6 10" id="KW-1133">Transmembrane helix</keyword>
<feature type="domain" description="Wntless-like transmembrane" evidence="11">
    <location>
        <begin position="229"/>
        <end position="499"/>
    </location>
</feature>
<dbReference type="InterPro" id="IPR053936">
    <property type="entry name" value="WLS_GOLD"/>
</dbReference>
<feature type="transmembrane region" description="Helical" evidence="10">
    <location>
        <begin position="334"/>
        <end position="354"/>
    </location>
</feature>
<evidence type="ECO:0000313" key="14">
    <source>
        <dbReference type="RefSeq" id="XP_002735732.1"/>
    </source>
</evidence>
<comment type="similarity">
    <text evidence="2">Belongs to the wntless family.</text>
</comment>
<keyword evidence="3" id="KW-0217">Developmental protein</keyword>
<evidence type="ECO:0000259" key="12">
    <source>
        <dbReference type="Pfam" id="PF21883"/>
    </source>
</evidence>
<keyword evidence="8 10" id="KW-0472">Membrane</keyword>
<feature type="transmembrane region" description="Helical" evidence="10">
    <location>
        <begin position="379"/>
        <end position="403"/>
    </location>
</feature>
<feature type="transmembrane region" description="Helical" evidence="10">
    <location>
        <begin position="304"/>
        <end position="322"/>
    </location>
</feature>
<evidence type="ECO:0000256" key="7">
    <source>
        <dbReference type="ARBA" id="ARBA00023034"/>
    </source>
</evidence>
<feature type="transmembrane region" description="Helical" evidence="10">
    <location>
        <begin position="436"/>
        <end position="455"/>
    </location>
</feature>
<sequence length="550" mass="63537">MAGAVLENLSTRKLIALCVVLLLFQAAFFMLGGIIAPSPTTAYPHLTNKCVDTGKHRHKQQWFIPWGEFACEKIVDLEDAIEQEIVANQIVFSIEIPNRPNKMSRWFQYILTVMDITIAYHNENPLGPDPVITMEISLGYRNEGDAPGDWKELIKTTEERKLECTFDRPLIPESNDYTYHCDPMPFMELGSCHHDYYLINIRVPVHEHKDINLDLGKLQDIHIIEIHQNGGFTKVWFALKTFVTPLIIMMTIWFWRRVCALNRQSVLMERTILALGISLIILDLPIEWLTLSVDIPFMLLISDIRQGIFYSMLLSFWIIFAGEHLMDQTERNRLSVYWTQVTAIVFGCTCLFVFDMCERGVQLSNPFYSIWITDTGKNLAMAFIIVAGICASLYFMFLCYMVYRVFRNISVKKTALPAMAKARQLHYQGLIYRFKFFMFFTLLCAAMTVIFFIITQVNEGRWKWGEEHTVEVNSAFFTGVYGMWNIYVFAVLSLYAPSHKDPRKYESTVQNGDVSGSSNEEYELRRTLTDSAATEEPSELYRMTGKTAQD</sequence>
<dbReference type="InterPro" id="IPR009551">
    <property type="entry name" value="Wntless"/>
</dbReference>
<evidence type="ECO:0000256" key="8">
    <source>
        <dbReference type="ARBA" id="ARBA00023136"/>
    </source>
</evidence>
<dbReference type="Pfam" id="PF06664">
    <property type="entry name" value="WLS-like_TM"/>
    <property type="match status" value="1"/>
</dbReference>
<evidence type="ECO:0000256" key="4">
    <source>
        <dbReference type="ARBA" id="ARBA00022687"/>
    </source>
</evidence>
<keyword evidence="13" id="KW-1185">Reference proteome</keyword>
<dbReference type="GeneID" id="100368939"/>
<evidence type="ECO:0000256" key="2">
    <source>
        <dbReference type="ARBA" id="ARBA00008148"/>
    </source>
</evidence>
<dbReference type="Pfam" id="PF21883">
    <property type="entry name" value="WLS_GOLD"/>
    <property type="match status" value="1"/>
</dbReference>
<feature type="region of interest" description="Disordered" evidence="9">
    <location>
        <begin position="506"/>
        <end position="550"/>
    </location>
</feature>
<feature type="transmembrane region" description="Helical" evidence="10">
    <location>
        <begin position="235"/>
        <end position="255"/>
    </location>
</feature>
<feature type="transmembrane region" description="Helical" evidence="10">
    <location>
        <begin position="475"/>
        <end position="496"/>
    </location>
</feature>
<feature type="compositionally biased region" description="Polar residues" evidence="9">
    <location>
        <begin position="507"/>
        <end position="519"/>
    </location>
</feature>
<feature type="transmembrane region" description="Helical" evidence="10">
    <location>
        <begin position="267"/>
        <end position="284"/>
    </location>
</feature>
<evidence type="ECO:0000256" key="10">
    <source>
        <dbReference type="SAM" id="Phobius"/>
    </source>
</evidence>
<keyword evidence="5 10" id="KW-0812">Transmembrane</keyword>
<organism evidence="13 14">
    <name type="scientific">Saccoglossus kowalevskii</name>
    <name type="common">Acorn worm</name>
    <dbReference type="NCBI Taxonomy" id="10224"/>
    <lineage>
        <taxon>Eukaryota</taxon>
        <taxon>Metazoa</taxon>
        <taxon>Hemichordata</taxon>
        <taxon>Enteropneusta</taxon>
        <taxon>Harrimaniidae</taxon>
        <taxon>Saccoglossus</taxon>
    </lineage>
</organism>
<accession>A0ABM0GRI9</accession>
<protein>
    <submittedName>
        <fullName evidence="14">Protein wntless homolog</fullName>
    </submittedName>
</protein>
<proteinExistence type="inferred from homology"/>
<evidence type="ECO:0000313" key="13">
    <source>
        <dbReference type="Proteomes" id="UP000694865"/>
    </source>
</evidence>